<dbReference type="Pfam" id="PF08239">
    <property type="entry name" value="SH3_3"/>
    <property type="match status" value="3"/>
</dbReference>
<feature type="domain" description="L,D-TPase catalytic" evidence="8">
    <location>
        <begin position="1"/>
        <end position="82"/>
    </location>
</feature>
<dbReference type="GO" id="GO:0071555">
    <property type="term" value="P:cell wall organization"/>
    <property type="evidence" value="ECO:0007669"/>
    <property type="project" value="UniProtKB-UniRule"/>
</dbReference>
<evidence type="ECO:0000259" key="7">
    <source>
        <dbReference type="PROSITE" id="PS51781"/>
    </source>
</evidence>
<dbReference type="PANTHER" id="PTHR34408">
    <property type="entry name" value="FAMILY PROTEIN, PUTATIVE-RELATED"/>
    <property type="match status" value="1"/>
</dbReference>
<dbReference type="InterPro" id="IPR052354">
    <property type="entry name" value="Cell_Wall_Dynamics_Protein"/>
</dbReference>
<feature type="domain" description="SH3b" evidence="7">
    <location>
        <begin position="100"/>
        <end position="165"/>
    </location>
</feature>
<evidence type="ECO:0000256" key="2">
    <source>
        <dbReference type="ARBA" id="ARBA00022679"/>
    </source>
</evidence>
<dbReference type="Gene3D" id="2.30.30.40">
    <property type="entry name" value="SH3 Domains"/>
    <property type="match status" value="3"/>
</dbReference>
<dbReference type="GO" id="GO:0008360">
    <property type="term" value="P:regulation of cell shape"/>
    <property type="evidence" value="ECO:0007669"/>
    <property type="project" value="UniProtKB-UniRule"/>
</dbReference>
<dbReference type="GO" id="GO:0009252">
    <property type="term" value="P:peptidoglycan biosynthetic process"/>
    <property type="evidence" value="ECO:0007669"/>
    <property type="project" value="UniProtKB-UniPathway"/>
</dbReference>
<sequence>MVVKINKPGWKNIPGGDPRNPLGDKWLGITVNSDKGRTYGIHGTNNPSSIGSHASSGCIRMGKENLNELYSLIPEGTPVWIHSGNSKGSWQGDPSFAVQPTNGKVKVTVDQANVRTGPSTGAFVISQEKIGTIFEVTGFVKDWVQVKHPSGKVGYLHKSVYEKVSGNTSPTPSPDMNKASGTVTITASTANIRSSTSLNAPVVQKAKKGTKLTLIGENKEWFQVRLSNGYTAYVHKTVAQKATSTPSQPATGKQLTVTVNLANIRTSPSLKATIKQRVVKGTKLNQVGVNGEWYVIQLADKSLGFVHNSTVR</sequence>
<dbReference type="Proteomes" id="UP000294937">
    <property type="component" value="Unassembled WGS sequence"/>
</dbReference>
<organism evidence="9 10">
    <name type="scientific">Hazenella coriacea</name>
    <dbReference type="NCBI Taxonomy" id="1179467"/>
    <lineage>
        <taxon>Bacteria</taxon>
        <taxon>Bacillati</taxon>
        <taxon>Bacillota</taxon>
        <taxon>Bacilli</taxon>
        <taxon>Bacillales</taxon>
        <taxon>Thermoactinomycetaceae</taxon>
        <taxon>Hazenella</taxon>
    </lineage>
</organism>
<dbReference type="InterPro" id="IPR038063">
    <property type="entry name" value="Transpep_catalytic_dom"/>
</dbReference>
<dbReference type="Pfam" id="PF03734">
    <property type="entry name" value="YkuD"/>
    <property type="match status" value="1"/>
</dbReference>
<dbReference type="AlphaFoldDB" id="A0A4R3L1I8"/>
<accession>A0A4R3L1I8</accession>
<evidence type="ECO:0000256" key="1">
    <source>
        <dbReference type="ARBA" id="ARBA00004752"/>
    </source>
</evidence>
<dbReference type="CDD" id="cd16913">
    <property type="entry name" value="YkuD_like"/>
    <property type="match status" value="1"/>
</dbReference>
<proteinExistence type="predicted"/>
<dbReference type="PROSITE" id="PS52029">
    <property type="entry name" value="LD_TPASE"/>
    <property type="match status" value="1"/>
</dbReference>
<dbReference type="SUPFAM" id="SSF141523">
    <property type="entry name" value="L,D-transpeptidase catalytic domain-like"/>
    <property type="match status" value="1"/>
</dbReference>
<feature type="domain" description="SH3b" evidence="7">
    <location>
        <begin position="180"/>
        <end position="242"/>
    </location>
</feature>
<evidence type="ECO:0000256" key="5">
    <source>
        <dbReference type="ARBA" id="ARBA00023316"/>
    </source>
</evidence>
<evidence type="ECO:0000256" key="6">
    <source>
        <dbReference type="PROSITE-ProRule" id="PRU01373"/>
    </source>
</evidence>
<dbReference type="EMBL" id="SMAG01000013">
    <property type="protein sequence ID" value="TCS92348.1"/>
    <property type="molecule type" value="Genomic_DNA"/>
</dbReference>
<evidence type="ECO:0000313" key="9">
    <source>
        <dbReference type="EMBL" id="TCS92348.1"/>
    </source>
</evidence>
<comment type="pathway">
    <text evidence="1 6">Cell wall biogenesis; peptidoglycan biosynthesis.</text>
</comment>
<keyword evidence="4 6" id="KW-0573">Peptidoglycan synthesis</keyword>
<protein>
    <submittedName>
        <fullName evidence="9">SH3 domain-containing protein</fullName>
    </submittedName>
</protein>
<comment type="caution">
    <text evidence="9">The sequence shown here is derived from an EMBL/GenBank/DDBJ whole genome shotgun (WGS) entry which is preliminary data.</text>
</comment>
<feature type="active site" description="Nucleophile" evidence="6">
    <location>
        <position position="58"/>
    </location>
</feature>
<dbReference type="PROSITE" id="PS51781">
    <property type="entry name" value="SH3B"/>
    <property type="match status" value="2"/>
</dbReference>
<keyword evidence="10" id="KW-1185">Reference proteome</keyword>
<dbReference type="SMART" id="SM00287">
    <property type="entry name" value="SH3b"/>
    <property type="match status" value="3"/>
</dbReference>
<reference evidence="9 10" key="1">
    <citation type="submission" date="2019-03" db="EMBL/GenBank/DDBJ databases">
        <title>Genomic Encyclopedia of Type Strains, Phase IV (KMG-IV): sequencing the most valuable type-strain genomes for metagenomic binning, comparative biology and taxonomic classification.</title>
        <authorList>
            <person name="Goeker M."/>
        </authorList>
    </citation>
    <scope>NUCLEOTIDE SEQUENCE [LARGE SCALE GENOMIC DNA]</scope>
    <source>
        <strain evidence="9 10">DSM 45707</strain>
    </source>
</reference>
<keyword evidence="2" id="KW-0808">Transferase</keyword>
<evidence type="ECO:0000256" key="4">
    <source>
        <dbReference type="ARBA" id="ARBA00022984"/>
    </source>
</evidence>
<evidence type="ECO:0000256" key="3">
    <source>
        <dbReference type="ARBA" id="ARBA00022960"/>
    </source>
</evidence>
<dbReference type="InterPro" id="IPR005490">
    <property type="entry name" value="LD_TPept_cat_dom"/>
</dbReference>
<name>A0A4R3L1I8_9BACL</name>
<dbReference type="GO" id="GO:0016740">
    <property type="term" value="F:transferase activity"/>
    <property type="evidence" value="ECO:0007669"/>
    <property type="project" value="UniProtKB-KW"/>
</dbReference>
<dbReference type="UniPathway" id="UPA00219"/>
<feature type="active site" description="Proton donor/acceptor" evidence="6">
    <location>
        <position position="42"/>
    </location>
</feature>
<dbReference type="PANTHER" id="PTHR34408:SF1">
    <property type="entry name" value="GLYCOSYL HYDROLASE FAMILY 19 DOMAIN-CONTAINING PROTEIN HI_1415"/>
    <property type="match status" value="1"/>
</dbReference>
<evidence type="ECO:0000313" key="10">
    <source>
        <dbReference type="Proteomes" id="UP000294937"/>
    </source>
</evidence>
<keyword evidence="3 6" id="KW-0133">Cell shape</keyword>
<dbReference type="OrthoDB" id="9787225at2"/>
<dbReference type="Gene3D" id="2.40.440.10">
    <property type="entry name" value="L,D-transpeptidase catalytic domain-like"/>
    <property type="match status" value="1"/>
</dbReference>
<evidence type="ECO:0000259" key="8">
    <source>
        <dbReference type="PROSITE" id="PS52029"/>
    </source>
</evidence>
<gene>
    <name evidence="9" type="ORF">EDD58_1139</name>
</gene>
<keyword evidence="5 6" id="KW-0961">Cell wall biogenesis/degradation</keyword>
<dbReference type="InterPro" id="IPR003646">
    <property type="entry name" value="SH3-like_bac-type"/>
</dbReference>